<dbReference type="Proteomes" id="UP001152798">
    <property type="component" value="Chromosome 7"/>
</dbReference>
<organism evidence="2 3">
    <name type="scientific">Nezara viridula</name>
    <name type="common">Southern green stink bug</name>
    <name type="synonym">Cimex viridulus</name>
    <dbReference type="NCBI Taxonomy" id="85310"/>
    <lineage>
        <taxon>Eukaryota</taxon>
        <taxon>Metazoa</taxon>
        <taxon>Ecdysozoa</taxon>
        <taxon>Arthropoda</taxon>
        <taxon>Hexapoda</taxon>
        <taxon>Insecta</taxon>
        <taxon>Pterygota</taxon>
        <taxon>Neoptera</taxon>
        <taxon>Paraneoptera</taxon>
        <taxon>Hemiptera</taxon>
        <taxon>Heteroptera</taxon>
        <taxon>Panheteroptera</taxon>
        <taxon>Pentatomomorpha</taxon>
        <taxon>Pentatomoidea</taxon>
        <taxon>Pentatomidae</taxon>
        <taxon>Pentatominae</taxon>
        <taxon>Nezara</taxon>
    </lineage>
</organism>
<evidence type="ECO:0000313" key="2">
    <source>
        <dbReference type="EMBL" id="CAH1406859.1"/>
    </source>
</evidence>
<name>A0A9P0HR99_NEZVI</name>
<proteinExistence type="predicted"/>
<evidence type="ECO:0000313" key="3">
    <source>
        <dbReference type="Proteomes" id="UP001152798"/>
    </source>
</evidence>
<reference evidence="2" key="1">
    <citation type="submission" date="2022-01" db="EMBL/GenBank/DDBJ databases">
        <authorList>
            <person name="King R."/>
        </authorList>
    </citation>
    <scope>NUCLEOTIDE SEQUENCE</scope>
</reference>
<dbReference type="AlphaFoldDB" id="A0A9P0HR99"/>
<keyword evidence="1" id="KW-1133">Transmembrane helix</keyword>
<keyword evidence="1" id="KW-0812">Transmembrane</keyword>
<keyword evidence="1" id="KW-0472">Membrane</keyword>
<evidence type="ECO:0000256" key="1">
    <source>
        <dbReference type="SAM" id="Phobius"/>
    </source>
</evidence>
<dbReference type="EMBL" id="OV725083">
    <property type="protein sequence ID" value="CAH1406859.1"/>
    <property type="molecule type" value="Genomic_DNA"/>
</dbReference>
<accession>A0A9P0HR99</accession>
<protein>
    <submittedName>
        <fullName evidence="2">Uncharacterized protein</fullName>
    </submittedName>
</protein>
<keyword evidence="3" id="KW-1185">Reference proteome</keyword>
<feature type="transmembrane region" description="Helical" evidence="1">
    <location>
        <begin position="20"/>
        <end position="44"/>
    </location>
</feature>
<sequence length="47" mass="5294">MAEGTIENEPKLMSMGRYRLMESVCVAALFLGWLLAVVISFVLINNY</sequence>
<gene>
    <name evidence="2" type="ORF">NEZAVI_LOCUS14700</name>
</gene>